<dbReference type="SMART" id="SM00558">
    <property type="entry name" value="JmjC"/>
    <property type="match status" value="1"/>
</dbReference>
<dbReference type="GO" id="GO:0005634">
    <property type="term" value="C:nucleus"/>
    <property type="evidence" value="ECO:0007669"/>
    <property type="project" value="TreeGrafter"/>
</dbReference>
<dbReference type="GO" id="GO:0046872">
    <property type="term" value="F:metal ion binding"/>
    <property type="evidence" value="ECO:0007669"/>
    <property type="project" value="UniProtKB-KW"/>
</dbReference>
<evidence type="ECO:0000256" key="6">
    <source>
        <dbReference type="ARBA" id="ARBA00047762"/>
    </source>
</evidence>
<dbReference type="InterPro" id="IPR050910">
    <property type="entry name" value="JMJD6_ArgDemeth/LysHydrox"/>
</dbReference>
<evidence type="ECO:0000256" key="4">
    <source>
        <dbReference type="ARBA" id="ARBA00023004"/>
    </source>
</evidence>
<protein>
    <recommendedName>
        <fullName evidence="7">2-oxoglutarate and iron-dependent oxygenase JMJD4</fullName>
    </recommendedName>
    <alternativeName>
        <fullName evidence="8">JmjC domain-containing protein 4</fullName>
    </alternativeName>
    <alternativeName>
        <fullName evidence="10">Jumonji domain-containing protein 4</fullName>
    </alternativeName>
    <alternativeName>
        <fullName evidence="9">Lysyl-hydroxylase JMJD4</fullName>
    </alternativeName>
</protein>
<dbReference type="InterPro" id="IPR041667">
    <property type="entry name" value="Cupin_8"/>
</dbReference>
<dbReference type="Gene3D" id="2.60.120.650">
    <property type="entry name" value="Cupin"/>
    <property type="match status" value="1"/>
</dbReference>
<dbReference type="EMBL" id="GBRD01002601">
    <property type="protein sequence ID" value="JAG63220.1"/>
    <property type="molecule type" value="Transcribed_RNA"/>
</dbReference>
<sequence>MELLEIDLSSLSNQRYTSPLQQISIVNAADISYKEFFAKYLFQNWPCLLKNISQDWTCQKEWVKDGKPNFDLLSRRYGRAEVPVSNCKERYFNAQSKRTMILEKFLDYWQDYIGKEHPVESDCFYMKDWHFSNENPLENVYRVPSFFSSDWINEYLLKDPNLDDDYRFVYMGPKGSWTPLHVDVFSSYSWSVNICGTKKWVFFPPGEEEMLKDKFGKLVYDVESEDLIDSSKFPHYSPTDNRIVLIQEVGDAIFVPSGWHHQVWNLDDTISFNHNWINGCNINKMWDSLSECFKSVTQEISDCILMDGWDAQCQLLLKSCFGMNHMDFYTFVTMIAHSRLDCLIKGEMLKVNGGWYLGPNHCYFDLNRINSLLTSMLNTDVSCYKDHIDEMKLLVSKIDEVIHCTIT</sequence>
<comment type="cofactor">
    <cofactor evidence="1">
        <name>Fe(2+)</name>
        <dbReference type="ChEBI" id="CHEBI:29033"/>
    </cofactor>
</comment>
<dbReference type="InterPro" id="IPR003347">
    <property type="entry name" value="JmjC_dom"/>
</dbReference>
<dbReference type="Pfam" id="PF13621">
    <property type="entry name" value="Cupin_8"/>
    <property type="match status" value="1"/>
</dbReference>
<dbReference type="SUPFAM" id="SSF51197">
    <property type="entry name" value="Clavaminate synthase-like"/>
    <property type="match status" value="1"/>
</dbReference>
<feature type="domain" description="JmjC" evidence="11">
    <location>
        <begin position="132"/>
        <end position="293"/>
    </location>
</feature>
<keyword evidence="3" id="KW-0560">Oxidoreductase</keyword>
<evidence type="ECO:0000256" key="5">
    <source>
        <dbReference type="ARBA" id="ARBA00038068"/>
    </source>
</evidence>
<keyword evidence="2" id="KW-0479">Metal-binding</keyword>
<keyword evidence="4" id="KW-0408">Iron</keyword>
<dbReference type="PANTHER" id="PTHR12480:SF6">
    <property type="entry name" value="2-OXOGLUTARATE AND IRON-DEPENDENT OXYGENASE JMJD4"/>
    <property type="match status" value="1"/>
</dbReference>
<name>A0A0K8TDH8_LYGHE</name>
<organism evidence="12">
    <name type="scientific">Lygus hesperus</name>
    <name type="common">Western plant bug</name>
    <dbReference type="NCBI Taxonomy" id="30085"/>
    <lineage>
        <taxon>Eukaryota</taxon>
        <taxon>Metazoa</taxon>
        <taxon>Ecdysozoa</taxon>
        <taxon>Arthropoda</taxon>
        <taxon>Hexapoda</taxon>
        <taxon>Insecta</taxon>
        <taxon>Pterygota</taxon>
        <taxon>Neoptera</taxon>
        <taxon>Paraneoptera</taxon>
        <taxon>Hemiptera</taxon>
        <taxon>Heteroptera</taxon>
        <taxon>Panheteroptera</taxon>
        <taxon>Cimicomorpha</taxon>
        <taxon>Miridae</taxon>
        <taxon>Mirini</taxon>
        <taxon>Lygus</taxon>
    </lineage>
</organism>
<proteinExistence type="inferred from homology"/>
<dbReference type="AlphaFoldDB" id="A0A0K8TDH8"/>
<evidence type="ECO:0000256" key="1">
    <source>
        <dbReference type="ARBA" id="ARBA00001954"/>
    </source>
</evidence>
<evidence type="ECO:0000256" key="3">
    <source>
        <dbReference type="ARBA" id="ARBA00023002"/>
    </source>
</evidence>
<dbReference type="GO" id="GO:0140096">
    <property type="term" value="F:catalytic activity, acting on a protein"/>
    <property type="evidence" value="ECO:0007669"/>
    <property type="project" value="UniProtKB-ARBA"/>
</dbReference>
<evidence type="ECO:0000259" key="11">
    <source>
        <dbReference type="PROSITE" id="PS51184"/>
    </source>
</evidence>
<evidence type="ECO:0000256" key="10">
    <source>
        <dbReference type="ARBA" id="ARBA00082904"/>
    </source>
</evidence>
<dbReference type="GO" id="GO:0005737">
    <property type="term" value="C:cytoplasm"/>
    <property type="evidence" value="ECO:0007669"/>
    <property type="project" value="TreeGrafter"/>
</dbReference>
<dbReference type="PANTHER" id="PTHR12480">
    <property type="entry name" value="ARGININE DEMETHYLASE AND LYSYL-HYDROXYLASE JMJD"/>
    <property type="match status" value="1"/>
</dbReference>
<evidence type="ECO:0000256" key="8">
    <source>
        <dbReference type="ARBA" id="ARBA00078704"/>
    </source>
</evidence>
<dbReference type="GO" id="GO:0043565">
    <property type="term" value="F:sequence-specific DNA binding"/>
    <property type="evidence" value="ECO:0007669"/>
    <property type="project" value="TreeGrafter"/>
</dbReference>
<dbReference type="GO" id="GO:0045905">
    <property type="term" value="P:positive regulation of translational termination"/>
    <property type="evidence" value="ECO:0007669"/>
    <property type="project" value="TreeGrafter"/>
</dbReference>
<evidence type="ECO:0000313" key="12">
    <source>
        <dbReference type="EMBL" id="JAG63220.1"/>
    </source>
</evidence>
<evidence type="ECO:0000256" key="9">
    <source>
        <dbReference type="ARBA" id="ARBA00080747"/>
    </source>
</evidence>
<dbReference type="PROSITE" id="PS51184">
    <property type="entry name" value="JMJC"/>
    <property type="match status" value="1"/>
</dbReference>
<evidence type="ECO:0000256" key="2">
    <source>
        <dbReference type="ARBA" id="ARBA00022723"/>
    </source>
</evidence>
<dbReference type="FunFam" id="2.60.120.650:FF:000030">
    <property type="entry name" value="JmjC domain-containing protein 4"/>
    <property type="match status" value="1"/>
</dbReference>
<evidence type="ECO:0000256" key="7">
    <source>
        <dbReference type="ARBA" id="ARBA00067203"/>
    </source>
</evidence>
<dbReference type="GO" id="GO:0016706">
    <property type="term" value="F:2-oxoglutarate-dependent dioxygenase activity"/>
    <property type="evidence" value="ECO:0007669"/>
    <property type="project" value="UniProtKB-ARBA"/>
</dbReference>
<accession>A0A0K8TDH8</accession>
<dbReference type="EMBL" id="GBRD01002602">
    <property type="protein sequence ID" value="JAG63219.1"/>
    <property type="molecule type" value="Transcribed_RNA"/>
</dbReference>
<comment type="similarity">
    <text evidence="5">Belongs to the JMJD6 family.</text>
</comment>
<reference evidence="12" key="1">
    <citation type="submission" date="2014-09" db="EMBL/GenBank/DDBJ databases">
        <authorList>
            <person name="Magalhaes I.L.F."/>
            <person name="Oliveira U."/>
            <person name="Santos F.R."/>
            <person name="Vidigal T.H.D.A."/>
            <person name="Brescovit A.D."/>
            <person name="Santos A.J."/>
        </authorList>
    </citation>
    <scope>NUCLEOTIDE SEQUENCE</scope>
</reference>
<comment type="catalytic activity">
    <reaction evidence="6">
        <text>L-lysyl-[protein] + 2-oxoglutarate + O2 = 4-hydroxy-L-lysyl-[protein] + succinate + CO2</text>
        <dbReference type="Rhea" id="RHEA:57156"/>
        <dbReference type="Rhea" id="RHEA-COMP:9752"/>
        <dbReference type="Rhea" id="RHEA-COMP:15084"/>
        <dbReference type="ChEBI" id="CHEBI:15379"/>
        <dbReference type="ChEBI" id="CHEBI:16526"/>
        <dbReference type="ChEBI" id="CHEBI:16810"/>
        <dbReference type="ChEBI" id="CHEBI:29969"/>
        <dbReference type="ChEBI" id="CHEBI:30031"/>
        <dbReference type="ChEBI" id="CHEBI:141495"/>
    </reaction>
</comment>